<comment type="similarity">
    <text evidence="5">Belongs to the methyl-accepting chemotaxis (MCP) protein family.</text>
</comment>
<gene>
    <name evidence="11" type="ORF">OSO01_03340</name>
</gene>
<dbReference type="Proteomes" id="UP000321558">
    <property type="component" value="Unassembled WGS sequence"/>
</dbReference>
<dbReference type="PROSITE" id="PS50885">
    <property type="entry name" value="HAMP"/>
    <property type="match status" value="1"/>
</dbReference>
<evidence type="ECO:0000313" key="12">
    <source>
        <dbReference type="Proteomes" id="UP000321558"/>
    </source>
</evidence>
<dbReference type="Gene3D" id="6.10.340.10">
    <property type="match status" value="1"/>
</dbReference>
<dbReference type="SUPFAM" id="SSF58104">
    <property type="entry name" value="Methyl-accepting chemotaxis protein (MCP) signaling domain"/>
    <property type="match status" value="1"/>
</dbReference>
<keyword evidence="12" id="KW-1185">Reference proteome</keyword>
<dbReference type="CDD" id="cd06225">
    <property type="entry name" value="HAMP"/>
    <property type="match status" value="1"/>
</dbReference>
<evidence type="ECO:0000259" key="10">
    <source>
        <dbReference type="PROSITE" id="PS50885"/>
    </source>
</evidence>
<dbReference type="PANTHER" id="PTHR32089:SF112">
    <property type="entry name" value="LYSOZYME-LIKE PROTEIN-RELATED"/>
    <property type="match status" value="1"/>
</dbReference>
<dbReference type="Pfam" id="PF00015">
    <property type="entry name" value="MCPsignal"/>
    <property type="match status" value="1"/>
</dbReference>
<dbReference type="PANTHER" id="PTHR32089">
    <property type="entry name" value="METHYL-ACCEPTING CHEMOTAXIS PROTEIN MCPB"/>
    <property type="match status" value="1"/>
</dbReference>
<dbReference type="Pfam" id="PF12729">
    <property type="entry name" value="4HB_MCP_1"/>
    <property type="match status" value="1"/>
</dbReference>
<dbReference type="AlphaFoldDB" id="A0A511ZDT3"/>
<dbReference type="GO" id="GO:0007165">
    <property type="term" value="P:signal transduction"/>
    <property type="evidence" value="ECO:0007669"/>
    <property type="project" value="UniProtKB-KW"/>
</dbReference>
<evidence type="ECO:0000313" key="11">
    <source>
        <dbReference type="EMBL" id="GEN85595.1"/>
    </source>
</evidence>
<dbReference type="InterPro" id="IPR003660">
    <property type="entry name" value="HAMP_dom"/>
</dbReference>
<evidence type="ECO:0000256" key="5">
    <source>
        <dbReference type="ARBA" id="ARBA00029447"/>
    </source>
</evidence>
<organism evidence="11 12">
    <name type="scientific">Oceanobacillus sojae</name>
    <dbReference type="NCBI Taxonomy" id="582851"/>
    <lineage>
        <taxon>Bacteria</taxon>
        <taxon>Bacillati</taxon>
        <taxon>Bacillota</taxon>
        <taxon>Bacilli</taxon>
        <taxon>Bacillales</taxon>
        <taxon>Bacillaceae</taxon>
        <taxon>Oceanobacillus</taxon>
    </lineage>
</organism>
<dbReference type="OrthoDB" id="9760371at2"/>
<dbReference type="Gene3D" id="1.10.287.950">
    <property type="entry name" value="Methyl-accepting chemotaxis protein"/>
    <property type="match status" value="1"/>
</dbReference>
<evidence type="ECO:0000256" key="4">
    <source>
        <dbReference type="ARBA" id="ARBA00023224"/>
    </source>
</evidence>
<evidence type="ECO:0000256" key="2">
    <source>
        <dbReference type="ARBA" id="ARBA00022475"/>
    </source>
</evidence>
<keyword evidence="7" id="KW-0175">Coiled coil</keyword>
<protein>
    <submittedName>
        <fullName evidence="11">Methyl-accepting chemotaxis protein</fullName>
    </submittedName>
</protein>
<dbReference type="CDD" id="cd11386">
    <property type="entry name" value="MCP_signal"/>
    <property type="match status" value="1"/>
</dbReference>
<dbReference type="SMART" id="SM00304">
    <property type="entry name" value="HAMP"/>
    <property type="match status" value="1"/>
</dbReference>
<keyword evidence="2" id="KW-1003">Cell membrane</keyword>
<keyword evidence="4 6" id="KW-0807">Transducer</keyword>
<comment type="caution">
    <text evidence="11">The sequence shown here is derived from an EMBL/GenBank/DDBJ whole genome shotgun (WGS) entry which is preliminary data.</text>
</comment>
<dbReference type="STRING" id="582851.GCA_900162665_02563"/>
<dbReference type="PROSITE" id="PS50111">
    <property type="entry name" value="CHEMOTAXIS_TRANSDUC_2"/>
    <property type="match status" value="1"/>
</dbReference>
<evidence type="ECO:0000259" key="9">
    <source>
        <dbReference type="PROSITE" id="PS50111"/>
    </source>
</evidence>
<keyword evidence="8" id="KW-1133">Transmembrane helix</keyword>
<accession>A0A511ZDT3</accession>
<evidence type="ECO:0000256" key="7">
    <source>
        <dbReference type="SAM" id="Coils"/>
    </source>
</evidence>
<feature type="transmembrane region" description="Helical" evidence="8">
    <location>
        <begin position="178"/>
        <end position="202"/>
    </location>
</feature>
<feature type="coiled-coil region" evidence="7">
    <location>
        <begin position="364"/>
        <end position="391"/>
    </location>
</feature>
<evidence type="ECO:0000256" key="6">
    <source>
        <dbReference type="PROSITE-ProRule" id="PRU00284"/>
    </source>
</evidence>
<dbReference type="GO" id="GO:0005886">
    <property type="term" value="C:plasma membrane"/>
    <property type="evidence" value="ECO:0007669"/>
    <property type="project" value="UniProtKB-SubCell"/>
</dbReference>
<dbReference type="SMART" id="SM00283">
    <property type="entry name" value="MA"/>
    <property type="match status" value="1"/>
</dbReference>
<evidence type="ECO:0000256" key="1">
    <source>
        <dbReference type="ARBA" id="ARBA00004236"/>
    </source>
</evidence>
<dbReference type="Pfam" id="PF00672">
    <property type="entry name" value="HAMP"/>
    <property type="match status" value="1"/>
</dbReference>
<feature type="domain" description="Methyl-accepting transducer" evidence="9">
    <location>
        <begin position="276"/>
        <end position="512"/>
    </location>
</feature>
<dbReference type="RefSeq" id="WP_147207983.1">
    <property type="nucleotide sequence ID" value="NZ_BJYM01000001.1"/>
</dbReference>
<dbReference type="InterPro" id="IPR004089">
    <property type="entry name" value="MCPsignal_dom"/>
</dbReference>
<dbReference type="InterPro" id="IPR024478">
    <property type="entry name" value="HlyB_4HB_MCP"/>
</dbReference>
<sequence>MSVGKKLNLSFIVLIVLLAVSVGSSMMNLKNIKSEVEEAMDYRLEQLFLIENIRYDVAMQALHIRSLILEPEENMHRENLLTVAGELDENLNELEGYLASEEMRMYWKQASIPNDEFNEVMPDIIAAVQNDNIEQATEIVNTTVQDVNEGMFEAAQAMENYQVGQMDNIEREIDSAIGIAQVVSIIVLGASILIGIGLMFYVRRSITAPLLSVMDIAKKIGDGDLSAEDIAVKSKDELGQLAVIFNASKNNTRDLIVRIQQNAEQLGASSEELSASAEEASATTEEVTKQAADTAETSQTAAYAANESSIAMGETAQGVQRIAEAAQSLLSSSSETSESAQNGTKIIGDAQQQMNNINESASSVNELVIKLAKQTEEIENITKVITDITDQTNLLALNAAIEAARAGEQGKGFSVVADEVRKLAEESKKSAGSISMLTKEIKNDTENVEKAMQSALPAVQKGVEVITEAGSSFESIVEAIRGMTNEIQEISATSQELSASAEQVAASVTEISTGSQVMSGNIDTIAASMEEQTATMNEVAHVATSLSETAQELQDEAGKFKV</sequence>
<evidence type="ECO:0000256" key="8">
    <source>
        <dbReference type="SAM" id="Phobius"/>
    </source>
</evidence>
<feature type="domain" description="HAMP" evidence="10">
    <location>
        <begin position="204"/>
        <end position="257"/>
    </location>
</feature>
<dbReference type="EMBL" id="BJYM01000001">
    <property type="protein sequence ID" value="GEN85595.1"/>
    <property type="molecule type" value="Genomic_DNA"/>
</dbReference>
<comment type="subcellular location">
    <subcellularLocation>
        <location evidence="1">Cell membrane</location>
    </subcellularLocation>
</comment>
<proteinExistence type="inferred from homology"/>
<name>A0A511ZDT3_9BACI</name>
<keyword evidence="3 8" id="KW-0472">Membrane</keyword>
<keyword evidence="8" id="KW-0812">Transmembrane</keyword>
<evidence type="ECO:0000256" key="3">
    <source>
        <dbReference type="ARBA" id="ARBA00023136"/>
    </source>
</evidence>
<reference evidence="11 12" key="1">
    <citation type="submission" date="2019-07" db="EMBL/GenBank/DDBJ databases">
        <title>Whole genome shotgun sequence of Oceanobacillus sojae NBRC 105379.</title>
        <authorList>
            <person name="Hosoyama A."/>
            <person name="Uohara A."/>
            <person name="Ohji S."/>
            <person name="Ichikawa N."/>
        </authorList>
    </citation>
    <scope>NUCLEOTIDE SEQUENCE [LARGE SCALE GENOMIC DNA]</scope>
    <source>
        <strain evidence="11 12">NBRC 105379</strain>
    </source>
</reference>